<feature type="region of interest" description="Disordered" evidence="1">
    <location>
        <begin position="95"/>
        <end position="136"/>
    </location>
</feature>
<feature type="region of interest" description="Disordered" evidence="1">
    <location>
        <begin position="201"/>
        <end position="245"/>
    </location>
</feature>
<evidence type="ECO:0000313" key="3">
    <source>
        <dbReference type="EMBL" id="KAF6432957.1"/>
    </source>
</evidence>
<dbReference type="Proteomes" id="UP000550707">
    <property type="component" value="Unassembled WGS sequence"/>
</dbReference>
<comment type="caution">
    <text evidence="3">The sequence shown here is derived from an EMBL/GenBank/DDBJ whole genome shotgun (WGS) entry which is preliminary data.</text>
</comment>
<gene>
    <name evidence="3" type="ORF">HJG59_001948</name>
</gene>
<dbReference type="AlphaFoldDB" id="A0A7J8EBT7"/>
<evidence type="ECO:0000259" key="2">
    <source>
        <dbReference type="Pfam" id="PF14650"/>
    </source>
</evidence>
<accession>A0A7J8EBT7</accession>
<keyword evidence="4" id="KW-1185">Reference proteome</keyword>
<dbReference type="EMBL" id="JACASF010000014">
    <property type="protein sequence ID" value="KAF6432957.1"/>
    <property type="molecule type" value="Genomic_DNA"/>
</dbReference>
<feature type="domain" description="SPATA31" evidence="2">
    <location>
        <begin position="174"/>
        <end position="197"/>
    </location>
</feature>
<dbReference type="InterPro" id="IPR039509">
    <property type="entry name" value="SPATA31"/>
</dbReference>
<evidence type="ECO:0000256" key="1">
    <source>
        <dbReference type="SAM" id="MobiDB-lite"/>
    </source>
</evidence>
<organism evidence="3 4">
    <name type="scientific">Molossus molossus</name>
    <name type="common">Pallas' mastiff bat</name>
    <name type="synonym">Vespertilio molossus</name>
    <dbReference type="NCBI Taxonomy" id="27622"/>
    <lineage>
        <taxon>Eukaryota</taxon>
        <taxon>Metazoa</taxon>
        <taxon>Chordata</taxon>
        <taxon>Craniata</taxon>
        <taxon>Vertebrata</taxon>
        <taxon>Euteleostomi</taxon>
        <taxon>Mammalia</taxon>
        <taxon>Eutheria</taxon>
        <taxon>Laurasiatheria</taxon>
        <taxon>Chiroptera</taxon>
        <taxon>Yangochiroptera</taxon>
        <taxon>Molossidae</taxon>
        <taxon>Molossus</taxon>
    </lineage>
</organism>
<feature type="compositionally biased region" description="Acidic residues" evidence="1">
    <location>
        <begin position="97"/>
        <end position="108"/>
    </location>
</feature>
<dbReference type="PANTHER" id="PTHR21777:SF0">
    <property type="entry name" value="RCG55159-LIKE"/>
    <property type="match status" value="1"/>
</dbReference>
<reference evidence="3 4" key="1">
    <citation type="journal article" date="2020" name="Nature">
        <title>Six reference-quality genomes reveal evolution of bat adaptations.</title>
        <authorList>
            <person name="Jebb D."/>
            <person name="Huang Z."/>
            <person name="Pippel M."/>
            <person name="Hughes G.M."/>
            <person name="Lavrichenko K."/>
            <person name="Devanna P."/>
            <person name="Winkler S."/>
            <person name="Jermiin L.S."/>
            <person name="Skirmuntt E.C."/>
            <person name="Katzourakis A."/>
            <person name="Burkitt-Gray L."/>
            <person name="Ray D.A."/>
            <person name="Sullivan K.A.M."/>
            <person name="Roscito J.G."/>
            <person name="Kirilenko B.M."/>
            <person name="Davalos L.M."/>
            <person name="Corthals A.P."/>
            <person name="Power M.L."/>
            <person name="Jones G."/>
            <person name="Ransome R.D."/>
            <person name="Dechmann D.K.N."/>
            <person name="Locatelli A.G."/>
            <person name="Puechmaille S.J."/>
            <person name="Fedrigo O."/>
            <person name="Jarvis E.D."/>
            <person name="Hiller M."/>
            <person name="Vernes S.C."/>
            <person name="Myers E.W."/>
            <person name="Teeling E.C."/>
        </authorList>
    </citation>
    <scope>NUCLEOTIDE SEQUENCE [LARGE SCALE GENOMIC DNA]</scope>
    <source>
        <strain evidence="3">MMolMol1</strain>
        <tissue evidence="3">Muscle</tissue>
    </source>
</reference>
<protein>
    <recommendedName>
        <fullName evidence="2">SPATA31 domain-containing protein</fullName>
    </recommendedName>
</protein>
<sequence length="359" mass="40024">MDWLLEGFLGAKGDKGSLCGQLTHALACRHCGSSCLQSTGNLVILFLFMIWQIRKWWQLGSWQHLQPWYSGDVMQGKGLPLLYQVAFLGHLWRQKSEEEEEEEEEDKEETVSLDPCFPKAPTGEQAPTAPSKPFCDSESLHKAIGTPEQGLMQTPSPSRSFPTFQILTNLPVRHKTASGSHLQQRKSQLFWGLPSLHISGNRQDKASVLSSAKKTDSPRKPKAGDHRRAHARLGSSTVTGKSHPAQTRRLVEAHGGRLFQRSQHRNHRSLHIVLPKKLHSKGTGPQYKQGAGLRAGDILIPRHCKHCPWAHMEKHLSSPTPQAPLIRGVQRVLGKFLGTHELLPTKSSQHDEKAESTGI</sequence>
<dbReference type="Pfam" id="PF14650">
    <property type="entry name" value="FAM75"/>
    <property type="match status" value="1"/>
</dbReference>
<proteinExistence type="predicted"/>
<dbReference type="PANTHER" id="PTHR21777">
    <property type="entry name" value="RCG55159-LIKE"/>
    <property type="match status" value="1"/>
</dbReference>
<feature type="compositionally biased region" description="Basic and acidic residues" evidence="1">
    <location>
        <begin position="213"/>
        <end position="226"/>
    </location>
</feature>
<dbReference type="InterPro" id="IPR026677">
    <property type="entry name" value="Spata31g1-like"/>
</dbReference>
<name>A0A7J8EBT7_MOLMO</name>
<evidence type="ECO:0000313" key="4">
    <source>
        <dbReference type="Proteomes" id="UP000550707"/>
    </source>
</evidence>